<evidence type="ECO:0000313" key="1">
    <source>
        <dbReference type="EMBL" id="MRI67826.1"/>
    </source>
</evidence>
<dbReference type="Proteomes" id="UP000435187">
    <property type="component" value="Unassembled WGS sequence"/>
</dbReference>
<dbReference type="RefSeq" id="WP_153836360.1">
    <property type="nucleotide sequence ID" value="NZ_JBHUMW010000040.1"/>
</dbReference>
<comment type="caution">
    <text evidence="1">The sequence shown here is derived from an EMBL/GenBank/DDBJ whole genome shotgun (WGS) entry which is preliminary data.</text>
</comment>
<evidence type="ECO:0000313" key="2">
    <source>
        <dbReference type="Proteomes" id="UP000435187"/>
    </source>
</evidence>
<reference evidence="1 2" key="1">
    <citation type="submission" date="2019-10" db="EMBL/GenBank/DDBJ databases">
        <title>Gracilibacillus salitolerans sp. nov., a moderate halophile isolated from a saline soil in northwest China.</title>
        <authorList>
            <person name="Gan L."/>
        </authorList>
    </citation>
    <scope>NUCLEOTIDE SEQUENCE [LARGE SCALE GENOMIC DNA]</scope>
    <source>
        <strain evidence="1 2">TP2-8</strain>
    </source>
</reference>
<gene>
    <name evidence="1" type="ORF">GH885_16020</name>
</gene>
<sequence length="76" mass="8715">MGALGAYLLLSLVLVPFQYRYLTGVKEEQIRCEQNQSEYYNSKSVAEQILHANTQGNPVFILANVMAYIIYKLKQK</sequence>
<organism evidence="1 2">
    <name type="scientific">Gracilibacillus thailandensis</name>
    <dbReference type="NCBI Taxonomy" id="563735"/>
    <lineage>
        <taxon>Bacteria</taxon>
        <taxon>Bacillati</taxon>
        <taxon>Bacillota</taxon>
        <taxon>Bacilli</taxon>
        <taxon>Bacillales</taxon>
        <taxon>Bacillaceae</taxon>
        <taxon>Gracilibacillus</taxon>
    </lineage>
</organism>
<proteinExistence type="predicted"/>
<protein>
    <submittedName>
        <fullName evidence="1">DUF3949 domain-containing protein</fullName>
    </submittedName>
</protein>
<dbReference type="Pfam" id="PF13133">
    <property type="entry name" value="DUF3949"/>
    <property type="match status" value="1"/>
</dbReference>
<name>A0A6N7R3N9_9BACI</name>
<dbReference type="AlphaFoldDB" id="A0A6N7R3N9"/>
<accession>A0A6N7R3N9</accession>
<keyword evidence="2" id="KW-1185">Reference proteome</keyword>
<dbReference type="InterPro" id="IPR025032">
    <property type="entry name" value="DUF3949"/>
</dbReference>
<dbReference type="EMBL" id="WJEE01000041">
    <property type="protein sequence ID" value="MRI67826.1"/>
    <property type="molecule type" value="Genomic_DNA"/>
</dbReference>